<evidence type="ECO:0000313" key="3">
    <source>
        <dbReference type="Proteomes" id="UP000036367"/>
    </source>
</evidence>
<dbReference type="InterPro" id="IPR001173">
    <property type="entry name" value="Glyco_trans_2-like"/>
</dbReference>
<dbReference type="SUPFAM" id="SSF53448">
    <property type="entry name" value="Nucleotide-diphospho-sugar transferases"/>
    <property type="match status" value="1"/>
</dbReference>
<name>A0A0J1B5E0_RHOIS</name>
<sequence>MTQTISVVIPAYNAELFLAEAIESCLAQTRQPDQVIVIDDGSTDRTAEVALSFADFVTLIPLERSGPGVARNAGIAAATGDYIALLDADDRMTPNRLQLQMDLFDARPEVGMAFGHQLIFQDGEDPAEHHEKGTGRVLAPCVTGAVMCRRCVFDDVGPFSNDRETIEVLDWFARAEDQGILKVSVEEVVLYRRHHANNWSTQEQNRLKYVHMLKAVLDRRRAQ</sequence>
<gene>
    <name evidence="2" type="ORF">RISK_005866</name>
</gene>
<dbReference type="STRING" id="595434.RISK_005866"/>
<feature type="domain" description="Glycosyltransferase 2-like" evidence="1">
    <location>
        <begin position="6"/>
        <end position="123"/>
    </location>
</feature>
<accession>A0A0J1B5E0</accession>
<organism evidence="2 3">
    <name type="scientific">Rhodopirellula islandica</name>
    <dbReference type="NCBI Taxonomy" id="595434"/>
    <lineage>
        <taxon>Bacteria</taxon>
        <taxon>Pseudomonadati</taxon>
        <taxon>Planctomycetota</taxon>
        <taxon>Planctomycetia</taxon>
        <taxon>Pirellulales</taxon>
        <taxon>Pirellulaceae</taxon>
        <taxon>Rhodopirellula</taxon>
    </lineage>
</organism>
<keyword evidence="3" id="KW-1185">Reference proteome</keyword>
<dbReference type="InterPro" id="IPR029044">
    <property type="entry name" value="Nucleotide-diphossugar_trans"/>
</dbReference>
<dbReference type="PATRIC" id="fig|595434.4.peg.5568"/>
<dbReference type="InterPro" id="IPR050834">
    <property type="entry name" value="Glycosyltransf_2"/>
</dbReference>
<dbReference type="CDD" id="cd00761">
    <property type="entry name" value="Glyco_tranf_GTA_type"/>
    <property type="match status" value="1"/>
</dbReference>
<dbReference type="OrthoDB" id="9784574at2"/>
<dbReference type="AlphaFoldDB" id="A0A0J1B5E0"/>
<keyword evidence="2" id="KW-0808">Transferase</keyword>
<comment type="caution">
    <text evidence="2">The sequence shown here is derived from an EMBL/GenBank/DDBJ whole genome shotgun (WGS) entry which is preliminary data.</text>
</comment>
<protein>
    <submittedName>
        <fullName evidence="2">Glycosyl transferase, family 2</fullName>
    </submittedName>
</protein>
<dbReference type="PANTHER" id="PTHR43685">
    <property type="entry name" value="GLYCOSYLTRANSFERASE"/>
    <property type="match status" value="1"/>
</dbReference>
<proteinExistence type="predicted"/>
<dbReference type="Gene3D" id="3.90.550.10">
    <property type="entry name" value="Spore Coat Polysaccharide Biosynthesis Protein SpsA, Chain A"/>
    <property type="match status" value="1"/>
</dbReference>
<dbReference type="PANTHER" id="PTHR43685:SF11">
    <property type="entry name" value="GLYCOSYLTRANSFERASE TAGX-RELATED"/>
    <property type="match status" value="1"/>
</dbReference>
<reference evidence="2" key="1">
    <citation type="submission" date="2015-05" db="EMBL/GenBank/DDBJ databases">
        <title>Permanent draft genome of Rhodopirellula islandicus K833.</title>
        <authorList>
            <person name="Kizina J."/>
            <person name="Richter M."/>
            <person name="Glockner F.O."/>
            <person name="Harder J."/>
        </authorList>
    </citation>
    <scope>NUCLEOTIDE SEQUENCE [LARGE SCALE GENOMIC DNA]</scope>
    <source>
        <strain evidence="2">K833</strain>
    </source>
</reference>
<evidence type="ECO:0000259" key="1">
    <source>
        <dbReference type="Pfam" id="PF00535"/>
    </source>
</evidence>
<dbReference type="Proteomes" id="UP000036367">
    <property type="component" value="Unassembled WGS sequence"/>
</dbReference>
<dbReference type="GO" id="GO:0016740">
    <property type="term" value="F:transferase activity"/>
    <property type="evidence" value="ECO:0007669"/>
    <property type="project" value="UniProtKB-KW"/>
</dbReference>
<evidence type="ECO:0000313" key="2">
    <source>
        <dbReference type="EMBL" id="KLU02040.1"/>
    </source>
</evidence>
<dbReference type="RefSeq" id="WP_047816824.1">
    <property type="nucleotide sequence ID" value="NZ_LECT01000046.1"/>
</dbReference>
<dbReference type="EMBL" id="LECT01000046">
    <property type="protein sequence ID" value="KLU02040.1"/>
    <property type="molecule type" value="Genomic_DNA"/>
</dbReference>
<dbReference type="Pfam" id="PF00535">
    <property type="entry name" value="Glycos_transf_2"/>
    <property type="match status" value="1"/>
</dbReference>